<evidence type="ECO:0000313" key="3">
    <source>
        <dbReference type="Proteomes" id="UP001595868"/>
    </source>
</evidence>
<accession>A0ABV8KTG9</accession>
<feature type="transmembrane region" description="Helical" evidence="1">
    <location>
        <begin position="102"/>
        <end position="126"/>
    </location>
</feature>
<keyword evidence="1" id="KW-0812">Transmembrane</keyword>
<proteinExistence type="predicted"/>
<evidence type="ECO:0008006" key="4">
    <source>
        <dbReference type="Google" id="ProtNLM"/>
    </source>
</evidence>
<keyword evidence="3" id="KW-1185">Reference proteome</keyword>
<protein>
    <recommendedName>
        <fullName evidence="4">ABC-2 type transport system permease protein</fullName>
    </recommendedName>
</protein>
<keyword evidence="1" id="KW-0472">Membrane</keyword>
<feature type="transmembrane region" description="Helical" evidence="1">
    <location>
        <begin position="37"/>
        <end position="57"/>
    </location>
</feature>
<reference evidence="3" key="1">
    <citation type="journal article" date="2019" name="Int. J. Syst. Evol. Microbiol.">
        <title>The Global Catalogue of Microorganisms (GCM) 10K type strain sequencing project: providing services to taxonomists for standard genome sequencing and annotation.</title>
        <authorList>
            <consortium name="The Broad Institute Genomics Platform"/>
            <consortium name="The Broad Institute Genome Sequencing Center for Infectious Disease"/>
            <person name="Wu L."/>
            <person name="Ma J."/>
        </authorList>
    </citation>
    <scope>NUCLEOTIDE SEQUENCE [LARGE SCALE GENOMIC DNA]</scope>
    <source>
        <strain evidence="3">2902at01</strain>
    </source>
</reference>
<gene>
    <name evidence="2" type="ORF">ACFOX0_26165</name>
</gene>
<dbReference type="Proteomes" id="UP001595868">
    <property type="component" value="Unassembled WGS sequence"/>
</dbReference>
<feature type="transmembrane region" description="Helical" evidence="1">
    <location>
        <begin position="219"/>
        <end position="241"/>
    </location>
</feature>
<evidence type="ECO:0000313" key="2">
    <source>
        <dbReference type="EMBL" id="MFC4109403.1"/>
    </source>
</evidence>
<dbReference type="EMBL" id="JBHSBN010000024">
    <property type="protein sequence ID" value="MFC4109403.1"/>
    <property type="molecule type" value="Genomic_DNA"/>
</dbReference>
<feature type="transmembrane region" description="Helical" evidence="1">
    <location>
        <begin position="170"/>
        <end position="193"/>
    </location>
</feature>
<sequence length="248" mass="25284">MQPRRDSANRADATATGPDAATIGALRRTVATRPRRWLAISTLLLGLLAAVVTAALGRPDDRTFAGLATPVQLLMSVTVPFLGVLLVHDLRRAATAPVARTVLAAAVPAAAVGVFGAVVCAVALALARTAPGPADDPWRHAGTVAAGGVLVQVLAQSVGTGLGLLLRRPVVACLATIALPTGLWLLLGGVASLRPAQSWLTPYAVASPLLAGGMTGQNWAQWLVVVALWGVGLNVLGAAVVHSRRAAR</sequence>
<name>A0ABV8KTG9_9ACTN</name>
<feature type="transmembrane region" description="Helical" evidence="1">
    <location>
        <begin position="138"/>
        <end position="158"/>
    </location>
</feature>
<evidence type="ECO:0000256" key="1">
    <source>
        <dbReference type="SAM" id="Phobius"/>
    </source>
</evidence>
<organism evidence="2 3">
    <name type="scientific">Micromonospora zhanjiangensis</name>
    <dbReference type="NCBI Taxonomy" id="1522057"/>
    <lineage>
        <taxon>Bacteria</taxon>
        <taxon>Bacillati</taxon>
        <taxon>Actinomycetota</taxon>
        <taxon>Actinomycetes</taxon>
        <taxon>Micromonosporales</taxon>
        <taxon>Micromonosporaceae</taxon>
        <taxon>Micromonospora</taxon>
    </lineage>
</organism>
<feature type="transmembrane region" description="Helical" evidence="1">
    <location>
        <begin position="69"/>
        <end position="90"/>
    </location>
</feature>
<keyword evidence="1" id="KW-1133">Transmembrane helix</keyword>
<dbReference type="RefSeq" id="WP_377550722.1">
    <property type="nucleotide sequence ID" value="NZ_JBHSBN010000024.1"/>
</dbReference>
<comment type="caution">
    <text evidence="2">The sequence shown here is derived from an EMBL/GenBank/DDBJ whole genome shotgun (WGS) entry which is preliminary data.</text>
</comment>